<evidence type="ECO:0000256" key="8">
    <source>
        <dbReference type="ARBA" id="ARBA00061282"/>
    </source>
</evidence>
<keyword evidence="3" id="KW-0223">Dioxygenase</keyword>
<dbReference type="GeneID" id="115742562"/>
<reference evidence="14" key="1">
    <citation type="submission" date="2025-08" db="UniProtKB">
        <authorList>
            <consortium name="RefSeq"/>
        </authorList>
    </citation>
    <scope>IDENTIFICATION</scope>
    <source>
        <tissue evidence="14">Leaf</tissue>
    </source>
</reference>
<evidence type="ECO:0000256" key="1">
    <source>
        <dbReference type="ARBA" id="ARBA00004972"/>
    </source>
</evidence>
<evidence type="ECO:0000256" key="11">
    <source>
        <dbReference type="SAM" id="MobiDB-lite"/>
    </source>
</evidence>
<evidence type="ECO:0000256" key="5">
    <source>
        <dbReference type="ARBA" id="ARBA00023004"/>
    </source>
</evidence>
<dbReference type="InterPro" id="IPR027443">
    <property type="entry name" value="IPNS-like_sf"/>
</dbReference>
<comment type="pathway">
    <text evidence="1">Hormone biosynthesis.</text>
</comment>
<sequence>MVMPSQSRIRTKKTRAVGIPAVDLSLGRPELSELILRASEEHGFFKITNHSVPKRTVSRLEEEAAEFFVKPMSEKQQAGPAAPFGYGCKNIGPNGDMGELEYLLLHSDPISIAERSTTICSDPSNFSSVVNDYIGSARQLTCVILDLLAEGLWLSDKYALSGLVRDRQSDSLLRINHYPPAKDVKNSGRDRDRGSGRVGFGEHSDPQILTLLWSNDVEGLQMCQHDGLWIPVPPDPNAFYVMVGDALQALTNGRLKSVRHRAMANSPKPRLSMVYFGAPRLNAWISPLPELVSPQSPALYRPFTWGEYKKAMYSLRLSDSRLDLFKIQSSNKIASRIDCIV</sequence>
<comment type="catalytic activity">
    <reaction evidence="7">
        <text>gibberellin A1 + 2-oxoglutarate + O2 = gibberellin A8 + succinate + CO2</text>
        <dbReference type="Rhea" id="RHEA:15005"/>
        <dbReference type="ChEBI" id="CHEBI:15379"/>
        <dbReference type="ChEBI" id="CHEBI:16526"/>
        <dbReference type="ChEBI" id="CHEBI:16810"/>
        <dbReference type="ChEBI" id="CHEBI:30031"/>
        <dbReference type="ChEBI" id="CHEBI:58524"/>
        <dbReference type="ChEBI" id="CHEBI:58594"/>
        <dbReference type="EC" id="1.14.11.13"/>
    </reaction>
</comment>
<name>A0A8B8PDB6_9MYRT</name>
<dbReference type="Proteomes" id="UP000827889">
    <property type="component" value="Chromosome 7"/>
</dbReference>
<evidence type="ECO:0000256" key="3">
    <source>
        <dbReference type="ARBA" id="ARBA00022964"/>
    </source>
</evidence>
<protein>
    <recommendedName>
        <fullName evidence="9">gibberellin 2beta-dioxygenase</fullName>
        <ecNumber evidence="9">1.14.11.13</ecNumber>
    </recommendedName>
</protein>
<dbReference type="PANTHER" id="PTHR47990">
    <property type="entry name" value="2-OXOGLUTARATE (2OG) AND FE(II)-DEPENDENT OXYGENASE SUPERFAMILY PROTEIN-RELATED"/>
    <property type="match status" value="1"/>
</dbReference>
<evidence type="ECO:0000256" key="10">
    <source>
        <dbReference type="RuleBase" id="RU003682"/>
    </source>
</evidence>
<dbReference type="InterPro" id="IPR026992">
    <property type="entry name" value="DIOX_N"/>
</dbReference>
<evidence type="ECO:0000256" key="7">
    <source>
        <dbReference type="ARBA" id="ARBA00052204"/>
    </source>
</evidence>
<evidence type="ECO:0000256" key="9">
    <source>
        <dbReference type="ARBA" id="ARBA00066708"/>
    </source>
</evidence>
<keyword evidence="2 10" id="KW-0479">Metal-binding</keyword>
<evidence type="ECO:0000259" key="12">
    <source>
        <dbReference type="PROSITE" id="PS51471"/>
    </source>
</evidence>
<dbReference type="Pfam" id="PF14226">
    <property type="entry name" value="DIOX_N"/>
    <property type="match status" value="1"/>
</dbReference>
<gene>
    <name evidence="14" type="primary">LOC115742562</name>
</gene>
<dbReference type="AlphaFoldDB" id="A0A8B8PDB6"/>
<evidence type="ECO:0000256" key="6">
    <source>
        <dbReference type="ARBA" id="ARBA00037909"/>
    </source>
</evidence>
<keyword evidence="13" id="KW-1185">Reference proteome</keyword>
<accession>A0A8B8PDB6</accession>
<evidence type="ECO:0000256" key="2">
    <source>
        <dbReference type="ARBA" id="ARBA00022723"/>
    </source>
</evidence>
<dbReference type="PRINTS" id="PR00682">
    <property type="entry name" value="IPNSYNTHASE"/>
</dbReference>
<dbReference type="FunFam" id="2.60.120.330:FF:000025">
    <property type="entry name" value="Gibberellin 2-beta-dioxygenase 2"/>
    <property type="match status" value="1"/>
</dbReference>
<feature type="domain" description="Fe2OG dioxygenase" evidence="12">
    <location>
        <begin position="168"/>
        <end position="279"/>
    </location>
</feature>
<dbReference type="SUPFAM" id="SSF51197">
    <property type="entry name" value="Clavaminate synthase-like"/>
    <property type="match status" value="1"/>
</dbReference>
<proteinExistence type="inferred from homology"/>
<dbReference type="GO" id="GO:0045543">
    <property type="term" value="F:gibberellin 2-beta-dioxygenase activity"/>
    <property type="evidence" value="ECO:0007669"/>
    <property type="project" value="UniProtKB-EC"/>
</dbReference>
<evidence type="ECO:0000256" key="4">
    <source>
        <dbReference type="ARBA" id="ARBA00023002"/>
    </source>
</evidence>
<comment type="similarity">
    <text evidence="8">Belongs to the iron/ascorbate-dependent oxidoreductase family. GA2OX subfamily.</text>
</comment>
<organism evidence="13 14">
    <name type="scientific">Rhodamnia argentea</name>
    <dbReference type="NCBI Taxonomy" id="178133"/>
    <lineage>
        <taxon>Eukaryota</taxon>
        <taxon>Viridiplantae</taxon>
        <taxon>Streptophyta</taxon>
        <taxon>Embryophyta</taxon>
        <taxon>Tracheophyta</taxon>
        <taxon>Spermatophyta</taxon>
        <taxon>Magnoliopsida</taxon>
        <taxon>eudicotyledons</taxon>
        <taxon>Gunneridae</taxon>
        <taxon>Pentapetalae</taxon>
        <taxon>rosids</taxon>
        <taxon>malvids</taxon>
        <taxon>Myrtales</taxon>
        <taxon>Myrtaceae</taxon>
        <taxon>Myrtoideae</taxon>
        <taxon>Myrteae</taxon>
        <taxon>Australasian group</taxon>
        <taxon>Rhodamnia</taxon>
    </lineage>
</organism>
<keyword evidence="4 10" id="KW-0560">Oxidoreductase</keyword>
<comment type="pathway">
    <text evidence="6">Plant hormone biosynthesis; gibberellin biosynthesis.</text>
</comment>
<dbReference type="OrthoDB" id="288590at2759"/>
<feature type="region of interest" description="Disordered" evidence="11">
    <location>
        <begin position="182"/>
        <end position="201"/>
    </location>
</feature>
<dbReference type="GO" id="GO:0009685">
    <property type="term" value="P:gibberellin metabolic process"/>
    <property type="evidence" value="ECO:0007669"/>
    <property type="project" value="UniProtKB-ARBA"/>
</dbReference>
<dbReference type="KEGG" id="rarg:115742562"/>
<dbReference type="Gene3D" id="2.60.120.330">
    <property type="entry name" value="B-lactam Antibiotic, Isopenicillin N Synthase, Chain"/>
    <property type="match status" value="1"/>
</dbReference>
<dbReference type="EC" id="1.14.11.13" evidence="9"/>
<evidence type="ECO:0000313" key="14">
    <source>
        <dbReference type="RefSeq" id="XP_030532809.1"/>
    </source>
</evidence>
<dbReference type="InterPro" id="IPR005123">
    <property type="entry name" value="Oxoglu/Fe-dep_dioxygenase_dom"/>
</dbReference>
<dbReference type="GO" id="GO:0046872">
    <property type="term" value="F:metal ion binding"/>
    <property type="evidence" value="ECO:0007669"/>
    <property type="project" value="UniProtKB-KW"/>
</dbReference>
<keyword evidence="5 10" id="KW-0408">Iron</keyword>
<dbReference type="PROSITE" id="PS51471">
    <property type="entry name" value="FE2OG_OXY"/>
    <property type="match status" value="1"/>
</dbReference>
<dbReference type="InterPro" id="IPR050231">
    <property type="entry name" value="Iron_ascorbate_oxido_reductase"/>
</dbReference>
<dbReference type="InterPro" id="IPR044861">
    <property type="entry name" value="IPNS-like_FE2OG_OXY"/>
</dbReference>
<dbReference type="Pfam" id="PF03171">
    <property type="entry name" value="2OG-FeII_Oxy"/>
    <property type="match status" value="1"/>
</dbReference>
<evidence type="ECO:0000313" key="13">
    <source>
        <dbReference type="Proteomes" id="UP000827889"/>
    </source>
</evidence>
<dbReference type="RefSeq" id="XP_030532809.1">
    <property type="nucleotide sequence ID" value="XM_030676949.2"/>
</dbReference>